<evidence type="ECO:0000313" key="2">
    <source>
        <dbReference type="EMBL" id="KAF9152562.1"/>
    </source>
</evidence>
<dbReference type="EMBL" id="JAAAUQ010000236">
    <property type="protein sequence ID" value="KAF9152562.1"/>
    <property type="molecule type" value="Genomic_DNA"/>
</dbReference>
<gene>
    <name evidence="2" type="ORF">BG015_005083</name>
</gene>
<evidence type="ECO:0000313" key="3">
    <source>
        <dbReference type="Proteomes" id="UP000748756"/>
    </source>
</evidence>
<sequence>MIVPPEVLGHIGAYLDNLALFSCALVNRYWNEVFEPCLWSSVDSNHTPWFWTSAKSTISMAEHQQRVSTSLQRHRQHIRDLKVRDEMLLLAALEANITGLVSLYLDPTYFKSTMYFHSARKAELLLVSEDWDELIPQAAFDGTYYADRSIDYTRALWRLVYMNPGLRRLVFQRVERMSITFFLMAHPSVAPNGAVTSSVLTPTSQSFLLNMLARLRSIRHLQVGQRADEYLFCNLNTLFPSLDSFVHSDMVDFNPRTVRLDPHRNLRSLKFLCTISPGQLRAVVVAFPELEELSVRRLLDNHHLVHYVDSPSSNSETVLTGPQWADDLVHSSLMRLAIDDMSFVSLKLSSSCGLLRSRTIYPYVTKSGTYIRVRCAMDLGRVLYVFPSALSLQIWGINNSSQIGHLQDDVDWKCPPPFFETWGRDHAMVKDLAFVYVDLSPSAEMNAVYAQMPLLTRMKLKHCSLDGTTLTTFSRYFKNLEYIEFNLNEPYSKELLDLLVGCPKLKCCVGKGHVVMADDIVDSPEWTCRELERLDIVVVGVPRLTEQQEELLDRMQDQGRLELVQATTTEEQEALDRRRESYAIQRKVYQRLGRHKKLHGCYLGAWRSHGSGYERVEDCLELTLASGLDELSVLENMKFMSFTELNHRIGEAEDLWVKERWNLARSPGGGIWHRRASP</sequence>
<feature type="domain" description="F-box" evidence="1">
    <location>
        <begin position="1"/>
        <end position="42"/>
    </location>
</feature>
<dbReference type="InterPro" id="IPR001810">
    <property type="entry name" value="F-box_dom"/>
</dbReference>
<dbReference type="SUPFAM" id="SSF81383">
    <property type="entry name" value="F-box domain"/>
    <property type="match status" value="1"/>
</dbReference>
<dbReference type="AlphaFoldDB" id="A0A9P5VCM1"/>
<dbReference type="InterPro" id="IPR032675">
    <property type="entry name" value="LRR_dom_sf"/>
</dbReference>
<evidence type="ECO:0000259" key="1">
    <source>
        <dbReference type="PROSITE" id="PS50181"/>
    </source>
</evidence>
<accession>A0A9P5VCM1</accession>
<organism evidence="2 3">
    <name type="scientific">Linnemannia schmuckeri</name>
    <dbReference type="NCBI Taxonomy" id="64567"/>
    <lineage>
        <taxon>Eukaryota</taxon>
        <taxon>Fungi</taxon>
        <taxon>Fungi incertae sedis</taxon>
        <taxon>Mucoromycota</taxon>
        <taxon>Mortierellomycotina</taxon>
        <taxon>Mortierellomycetes</taxon>
        <taxon>Mortierellales</taxon>
        <taxon>Mortierellaceae</taxon>
        <taxon>Linnemannia</taxon>
    </lineage>
</organism>
<dbReference type="Pfam" id="PF12937">
    <property type="entry name" value="F-box-like"/>
    <property type="match status" value="1"/>
</dbReference>
<protein>
    <recommendedName>
        <fullName evidence="1">F-box domain-containing protein</fullName>
    </recommendedName>
</protein>
<name>A0A9P5VCM1_9FUNG</name>
<dbReference type="Gene3D" id="3.80.10.10">
    <property type="entry name" value="Ribonuclease Inhibitor"/>
    <property type="match status" value="1"/>
</dbReference>
<dbReference type="PROSITE" id="PS50181">
    <property type="entry name" value="FBOX"/>
    <property type="match status" value="1"/>
</dbReference>
<dbReference type="Proteomes" id="UP000748756">
    <property type="component" value="Unassembled WGS sequence"/>
</dbReference>
<keyword evidence="3" id="KW-1185">Reference proteome</keyword>
<comment type="caution">
    <text evidence="2">The sequence shown here is derived from an EMBL/GenBank/DDBJ whole genome shotgun (WGS) entry which is preliminary data.</text>
</comment>
<dbReference type="Gene3D" id="1.20.1280.50">
    <property type="match status" value="1"/>
</dbReference>
<reference evidence="2" key="1">
    <citation type="journal article" date="2020" name="Fungal Divers.">
        <title>Resolving the Mortierellaceae phylogeny through synthesis of multi-gene phylogenetics and phylogenomics.</title>
        <authorList>
            <person name="Vandepol N."/>
            <person name="Liber J."/>
            <person name="Desiro A."/>
            <person name="Na H."/>
            <person name="Kennedy M."/>
            <person name="Barry K."/>
            <person name="Grigoriev I.V."/>
            <person name="Miller A.N."/>
            <person name="O'Donnell K."/>
            <person name="Stajich J.E."/>
            <person name="Bonito G."/>
        </authorList>
    </citation>
    <scope>NUCLEOTIDE SEQUENCE</scope>
    <source>
        <strain evidence="2">NRRL 6426</strain>
    </source>
</reference>
<dbReference type="OrthoDB" id="2378034at2759"/>
<dbReference type="InterPro" id="IPR036047">
    <property type="entry name" value="F-box-like_dom_sf"/>
</dbReference>
<proteinExistence type="predicted"/>